<feature type="domain" description="Fibronectin type-III" evidence="3">
    <location>
        <begin position="809"/>
        <end position="904"/>
    </location>
</feature>
<dbReference type="InterPro" id="IPR003961">
    <property type="entry name" value="FN3_dom"/>
</dbReference>
<keyword evidence="5" id="KW-1185">Reference proteome</keyword>
<evidence type="ECO:0000259" key="3">
    <source>
        <dbReference type="PROSITE" id="PS50853"/>
    </source>
</evidence>
<gene>
    <name evidence="4" type="ORF">RRG08_034124</name>
</gene>
<dbReference type="InterPro" id="IPR013783">
    <property type="entry name" value="Ig-like_fold"/>
</dbReference>
<dbReference type="SUPFAM" id="SSF48726">
    <property type="entry name" value="Immunoglobulin"/>
    <property type="match status" value="1"/>
</dbReference>
<dbReference type="InterPro" id="IPR036116">
    <property type="entry name" value="FN3_sf"/>
</dbReference>
<proteinExistence type="predicted"/>
<evidence type="ECO:0000313" key="4">
    <source>
        <dbReference type="EMBL" id="KAK3771106.1"/>
    </source>
</evidence>
<dbReference type="AlphaFoldDB" id="A0AAE1DHU2"/>
<evidence type="ECO:0008006" key="6">
    <source>
        <dbReference type="Google" id="ProtNLM"/>
    </source>
</evidence>
<keyword evidence="1" id="KW-0472">Membrane</keyword>
<protein>
    <recommendedName>
        <fullName evidence="6">Ig-like domain-containing protein</fullName>
    </recommendedName>
</protein>
<dbReference type="InterPro" id="IPR007110">
    <property type="entry name" value="Ig-like_dom"/>
</dbReference>
<comment type="caution">
    <text evidence="4">The sequence shown here is derived from an EMBL/GenBank/DDBJ whole genome shotgun (WGS) entry which is preliminary data.</text>
</comment>
<evidence type="ECO:0000256" key="1">
    <source>
        <dbReference type="SAM" id="Phobius"/>
    </source>
</evidence>
<dbReference type="PROSITE" id="PS50853">
    <property type="entry name" value="FN3"/>
    <property type="match status" value="1"/>
</dbReference>
<keyword evidence="1" id="KW-1133">Transmembrane helix</keyword>
<name>A0AAE1DHU2_9GAST</name>
<organism evidence="4 5">
    <name type="scientific">Elysia crispata</name>
    <name type="common">lettuce slug</name>
    <dbReference type="NCBI Taxonomy" id="231223"/>
    <lineage>
        <taxon>Eukaryota</taxon>
        <taxon>Metazoa</taxon>
        <taxon>Spiralia</taxon>
        <taxon>Lophotrochozoa</taxon>
        <taxon>Mollusca</taxon>
        <taxon>Gastropoda</taxon>
        <taxon>Heterobranchia</taxon>
        <taxon>Euthyneura</taxon>
        <taxon>Panpulmonata</taxon>
        <taxon>Sacoglossa</taxon>
        <taxon>Placobranchoidea</taxon>
        <taxon>Plakobranchidae</taxon>
        <taxon>Elysia</taxon>
    </lineage>
</organism>
<dbReference type="InterPro" id="IPR036179">
    <property type="entry name" value="Ig-like_dom_sf"/>
</dbReference>
<evidence type="ECO:0000259" key="2">
    <source>
        <dbReference type="PROSITE" id="PS50835"/>
    </source>
</evidence>
<keyword evidence="1" id="KW-0812">Transmembrane</keyword>
<dbReference type="Gene3D" id="2.60.40.10">
    <property type="entry name" value="Immunoglobulins"/>
    <property type="match status" value="2"/>
</dbReference>
<sequence length="1002" mass="110923">MDRLKDSVCSSIFVPVSLVFPAESLIRPCQESGSYKIQFAAVGETVTFDLCVTCPQRPWGRAYFRYLGKCRENRTCYGSRRWSMRRSERYNEYLVTVAILSVKPEDYRNHLFTMMGPFYRTKRSDVTVFTLSLRESGIYSQKSPVHLATAVTVTATSSHFTVNMASSTASALSEESSQTTALAITDFTKNEEKTSSVVIAQGSTQPPPIACAPSWAQLGNSTCVLIFQHTAPGRLAESLCLKKKAELLNSSQIQNRDIQRYIEGISGLQAIWVRKSRYDVTENCRAYQIVSKVQKQFSCKEKLPFFCFGRNRFYEYPKISVFFLDTYTSSVKVADNQNGSLIWCERRHLNKKGLKSILIDANVTHIRVTCHADGWPQPDAFITSTLLGGEIKNLTVPSGASFLYSRPVSLFGPLGSIGCSAKNELGTVVSTDTVEISASPSALSEESSQTTALAITDFTKNEEKTSSVVIAQGSTQPPPIPCAPSWAQLGNSTCVLLFQHPAPGRLAESLCLKTKAELLNSSQIQNRDIQRYIEGISGLQAIWVRKSRYDVTENCRAYQIVSKDEKQFSCKEKLPFFCFGSIRFYEYPKISAFFLDTYTSSVKVADNQNGSLIWCERRHLNKKGLKSILIDANVTHIRVTCHADGWPQPDAFITSTLLGGEIKNLTVPSGASFLYSRPVSLFGPLGSIGCNAKNELGAVVSTDTVEISASREPKLVSFRGPLHQLQRGDSMSLRCQSMGFPAPTLRIIDEASGVPVNLSSSKPNVVEYAVQEVDCGHRGWYRCQMEHAIAGDVHVKMTHVEIVTCPPTCPRDFQLFFKPNDTRIQLSWTPSFNGGAQQSFVLFINRNNTNWSQYTSAIDGDITSVWRNVSEYSFGTNYSFRIVPTNVYLTGEPNASTCVETVHFSSPSRHDIKDQLPSGNVFTYGGVDGANIAIIIASILILGIVVVALFSSKIKSAFQKSKLRKLSIALESLNRLISYSDSNFEPSISNSSSNLSVFETNA</sequence>
<dbReference type="SUPFAM" id="SSF49265">
    <property type="entry name" value="Fibronectin type III"/>
    <property type="match status" value="1"/>
</dbReference>
<evidence type="ECO:0000313" key="5">
    <source>
        <dbReference type="Proteomes" id="UP001283361"/>
    </source>
</evidence>
<reference evidence="4" key="1">
    <citation type="journal article" date="2023" name="G3 (Bethesda)">
        <title>A reference genome for the long-term kleptoplast-retaining sea slug Elysia crispata morphotype clarki.</title>
        <authorList>
            <person name="Eastman K.E."/>
            <person name="Pendleton A.L."/>
            <person name="Shaikh M.A."/>
            <person name="Suttiyut T."/>
            <person name="Ogas R."/>
            <person name="Tomko P."/>
            <person name="Gavelis G."/>
            <person name="Widhalm J.R."/>
            <person name="Wisecaver J.H."/>
        </authorList>
    </citation>
    <scope>NUCLEOTIDE SEQUENCE</scope>
    <source>
        <strain evidence="4">ECLA1</strain>
    </source>
</reference>
<feature type="domain" description="Ig-like" evidence="2">
    <location>
        <begin position="713"/>
        <end position="798"/>
    </location>
</feature>
<dbReference type="EMBL" id="JAWDGP010003771">
    <property type="protein sequence ID" value="KAK3771106.1"/>
    <property type="molecule type" value="Genomic_DNA"/>
</dbReference>
<dbReference type="Proteomes" id="UP001283361">
    <property type="component" value="Unassembled WGS sequence"/>
</dbReference>
<dbReference type="CDD" id="cd00063">
    <property type="entry name" value="FN3"/>
    <property type="match status" value="1"/>
</dbReference>
<dbReference type="PROSITE" id="PS50835">
    <property type="entry name" value="IG_LIKE"/>
    <property type="match status" value="1"/>
</dbReference>
<feature type="transmembrane region" description="Helical" evidence="1">
    <location>
        <begin position="932"/>
        <end position="952"/>
    </location>
</feature>
<accession>A0AAE1DHU2</accession>